<protein>
    <submittedName>
        <fullName evidence="11">ATPase</fullName>
    </submittedName>
</protein>
<dbReference type="GO" id="GO:0000160">
    <property type="term" value="P:phosphorelay signal transduction system"/>
    <property type="evidence" value="ECO:0007669"/>
    <property type="project" value="UniProtKB-KW"/>
</dbReference>
<dbReference type="GO" id="GO:0016301">
    <property type="term" value="F:kinase activity"/>
    <property type="evidence" value="ECO:0007669"/>
    <property type="project" value="UniProtKB-KW"/>
</dbReference>
<proteinExistence type="predicted"/>
<dbReference type="AlphaFoldDB" id="A0A0M8PNB2"/>
<dbReference type="InterPro" id="IPR050482">
    <property type="entry name" value="Sensor_HK_TwoCompSys"/>
</dbReference>
<dbReference type="CDD" id="cd16917">
    <property type="entry name" value="HATPase_UhpB-NarQ-NarX-like"/>
    <property type="match status" value="1"/>
</dbReference>
<comment type="caution">
    <text evidence="11">The sequence shown here is derived from an EMBL/GenBank/DDBJ whole genome shotgun (WGS) entry which is preliminary data.</text>
</comment>
<evidence type="ECO:0000256" key="7">
    <source>
        <dbReference type="ARBA" id="ARBA00023012"/>
    </source>
</evidence>
<evidence type="ECO:0000313" key="12">
    <source>
        <dbReference type="Proteomes" id="UP000037712"/>
    </source>
</evidence>
<dbReference type="RefSeq" id="WP_054372659.1">
    <property type="nucleotide sequence ID" value="NZ_AZYO01000022.1"/>
</dbReference>
<feature type="transmembrane region" description="Helical" evidence="9">
    <location>
        <begin position="46"/>
        <end position="66"/>
    </location>
</feature>
<feature type="transmembrane region" description="Helical" evidence="9">
    <location>
        <begin position="150"/>
        <end position="172"/>
    </location>
</feature>
<dbReference type="PROSITE" id="PS50109">
    <property type="entry name" value="HIS_KIN"/>
    <property type="match status" value="1"/>
</dbReference>
<evidence type="ECO:0000256" key="9">
    <source>
        <dbReference type="SAM" id="Phobius"/>
    </source>
</evidence>
<keyword evidence="5" id="KW-0418">Kinase</keyword>
<evidence type="ECO:0000256" key="6">
    <source>
        <dbReference type="ARBA" id="ARBA00022989"/>
    </source>
</evidence>
<dbReference type="PANTHER" id="PTHR24421">
    <property type="entry name" value="NITRATE/NITRITE SENSOR PROTEIN NARX-RELATED"/>
    <property type="match status" value="1"/>
</dbReference>
<keyword evidence="7" id="KW-0902">Two-component regulatory system</keyword>
<evidence type="ECO:0000256" key="3">
    <source>
        <dbReference type="ARBA" id="ARBA00022679"/>
    </source>
</evidence>
<evidence type="ECO:0000256" key="4">
    <source>
        <dbReference type="ARBA" id="ARBA00022692"/>
    </source>
</evidence>
<keyword evidence="3" id="KW-0808">Transferase</keyword>
<reference evidence="12" key="2">
    <citation type="submission" date="2015-01" db="EMBL/GenBank/DDBJ databases">
        <title>Draft genome sequence of potential hydrocarbon metabolising strain of Rhodococcus rhodochrous.</title>
        <authorList>
            <person name="Aggarwal R.K."/>
            <person name="Dawar C."/>
        </authorList>
    </citation>
    <scope>NUCLEOTIDE SEQUENCE [LARGE SCALE GENOMIC DNA]</scope>
    <source>
        <strain evidence="12">KG-21</strain>
    </source>
</reference>
<dbReference type="InterPro" id="IPR003594">
    <property type="entry name" value="HATPase_dom"/>
</dbReference>
<name>A0A0M8PNB2_RHORH</name>
<dbReference type="EMBL" id="AZYO01000022">
    <property type="protein sequence ID" value="KOS56192.1"/>
    <property type="molecule type" value="Genomic_DNA"/>
</dbReference>
<reference evidence="11 12" key="1">
    <citation type="journal article" date="2015" name="Genome Announc.">
        <title>Draft Genome Sequence of Rhodococcus rhodochrous Strain KG-21, a Soil Isolate from Oil Fields of Krishna-Godavari Basin, India.</title>
        <authorList>
            <person name="Dawar C."/>
            <person name="Aggarwal R.K."/>
        </authorList>
    </citation>
    <scope>NUCLEOTIDE SEQUENCE [LARGE SCALE GENOMIC DNA]</scope>
    <source>
        <strain evidence="11 12">KG-21</strain>
    </source>
</reference>
<dbReference type="SMART" id="SM00387">
    <property type="entry name" value="HATPase_c"/>
    <property type="match status" value="1"/>
</dbReference>
<keyword evidence="6 9" id="KW-1133">Transmembrane helix</keyword>
<evidence type="ECO:0000256" key="2">
    <source>
        <dbReference type="ARBA" id="ARBA00022475"/>
    </source>
</evidence>
<feature type="transmembrane region" description="Helical" evidence="9">
    <location>
        <begin position="117"/>
        <end position="138"/>
    </location>
</feature>
<sequence length="403" mass="43014">MSDRDAAVGDYSGDTVRWVAMLRLPLIALMALVGPVIVVAHWLPVLFLTVLTGYALAALGWLVLVLRGPVRHSWWAPTLVDIVALLGLCAASGGATSVLLPVFFLLPVTVTFLHRPWWTAAVGVATATGFLLVWLFYAVRDDGVDLPAVVYLYFGFMVWLAAAMTGLSVVLAHRADAVAALLATRRRLVTEALDAESRERQLLAEQLHDGPLQNVLAARLDVEEAGERRPDDALLAADTALREAARQLRSTVTTLHPQVLTQLGLATALRELAEQSARRGGFAVDVVVDGSFPREETLLFSAARELLGNVVKHAKATSVRVRLVRRGPDMVLEVADDGCGFDPATLPDRVGQGHIGLASHVLRVESVGGTAVVRSAPGDGTTVVVTVPATEPDGAALRPGRAR</sequence>
<evidence type="ECO:0000259" key="10">
    <source>
        <dbReference type="PROSITE" id="PS50109"/>
    </source>
</evidence>
<dbReference type="PATRIC" id="fig|1441923.3.peg.2371"/>
<keyword evidence="2" id="KW-1003">Cell membrane</keyword>
<evidence type="ECO:0000313" key="11">
    <source>
        <dbReference type="EMBL" id="KOS56192.1"/>
    </source>
</evidence>
<feature type="domain" description="Histidine kinase" evidence="10">
    <location>
        <begin position="295"/>
        <end position="391"/>
    </location>
</feature>
<comment type="subcellular location">
    <subcellularLocation>
        <location evidence="1">Cell membrane</location>
        <topology evidence="1">Multi-pass membrane protein</topology>
    </subcellularLocation>
</comment>
<keyword evidence="8 9" id="KW-0472">Membrane</keyword>
<dbReference type="PANTHER" id="PTHR24421:SF37">
    <property type="entry name" value="SENSOR HISTIDINE KINASE NARS"/>
    <property type="match status" value="1"/>
</dbReference>
<gene>
    <name evidence="11" type="ORF">Z051_10735</name>
</gene>
<dbReference type="Gene3D" id="3.30.565.10">
    <property type="entry name" value="Histidine kinase-like ATPase, C-terminal domain"/>
    <property type="match status" value="1"/>
</dbReference>
<feature type="transmembrane region" description="Helical" evidence="9">
    <location>
        <begin position="78"/>
        <end position="105"/>
    </location>
</feature>
<keyword evidence="4 9" id="KW-0812">Transmembrane</keyword>
<dbReference type="InterPro" id="IPR005467">
    <property type="entry name" value="His_kinase_dom"/>
</dbReference>
<dbReference type="Pfam" id="PF02518">
    <property type="entry name" value="HATPase_c"/>
    <property type="match status" value="1"/>
</dbReference>
<organism evidence="11 12">
    <name type="scientific">Rhodococcus rhodochrous KG-21</name>
    <dbReference type="NCBI Taxonomy" id="1441923"/>
    <lineage>
        <taxon>Bacteria</taxon>
        <taxon>Bacillati</taxon>
        <taxon>Actinomycetota</taxon>
        <taxon>Actinomycetes</taxon>
        <taxon>Mycobacteriales</taxon>
        <taxon>Nocardiaceae</taxon>
        <taxon>Rhodococcus</taxon>
    </lineage>
</organism>
<evidence type="ECO:0000256" key="8">
    <source>
        <dbReference type="ARBA" id="ARBA00023136"/>
    </source>
</evidence>
<dbReference type="SUPFAM" id="SSF55874">
    <property type="entry name" value="ATPase domain of HSP90 chaperone/DNA topoisomerase II/histidine kinase"/>
    <property type="match status" value="1"/>
</dbReference>
<dbReference type="InterPro" id="IPR036890">
    <property type="entry name" value="HATPase_C_sf"/>
</dbReference>
<dbReference type="GO" id="GO:0005886">
    <property type="term" value="C:plasma membrane"/>
    <property type="evidence" value="ECO:0007669"/>
    <property type="project" value="UniProtKB-SubCell"/>
</dbReference>
<evidence type="ECO:0000256" key="5">
    <source>
        <dbReference type="ARBA" id="ARBA00022777"/>
    </source>
</evidence>
<evidence type="ECO:0000256" key="1">
    <source>
        <dbReference type="ARBA" id="ARBA00004651"/>
    </source>
</evidence>
<accession>A0A0M8PNB2</accession>
<feature type="transmembrane region" description="Helical" evidence="9">
    <location>
        <begin position="21"/>
        <end position="40"/>
    </location>
</feature>
<dbReference type="Proteomes" id="UP000037712">
    <property type="component" value="Unassembled WGS sequence"/>
</dbReference>